<keyword evidence="7 17" id="KW-0032">Aminotransferase</keyword>
<proteinExistence type="inferred from homology"/>
<dbReference type="InterPro" id="IPR033939">
    <property type="entry name" value="BCAT_family"/>
</dbReference>
<evidence type="ECO:0000256" key="8">
    <source>
        <dbReference type="ARBA" id="ARBA00022605"/>
    </source>
</evidence>
<accession>A0AA45WL89</accession>
<gene>
    <name evidence="17" type="primary">ilvE</name>
    <name evidence="18" type="ORF">SAMN06264868_10758</name>
</gene>
<dbReference type="InterPro" id="IPR036038">
    <property type="entry name" value="Aminotransferase-like"/>
</dbReference>
<dbReference type="InterPro" id="IPR005785">
    <property type="entry name" value="B_amino_transI"/>
</dbReference>
<keyword evidence="9 17" id="KW-0808">Transferase</keyword>
<dbReference type="Gene3D" id="3.30.470.10">
    <property type="match status" value="1"/>
</dbReference>
<comment type="pathway">
    <text evidence="3 17">Amino-acid biosynthesis; L-isoleucine biosynthesis; L-isoleucine from 2-oxobutanoate: step 4/4.</text>
</comment>
<dbReference type="AlphaFoldDB" id="A0AA45WL89"/>
<evidence type="ECO:0000256" key="10">
    <source>
        <dbReference type="ARBA" id="ARBA00022898"/>
    </source>
</evidence>
<dbReference type="GO" id="GO:0004084">
    <property type="term" value="F:branched-chain-amino-acid transaminase activity"/>
    <property type="evidence" value="ECO:0007669"/>
    <property type="project" value="UniProtKB-EC"/>
</dbReference>
<comment type="caution">
    <text evidence="18">The sequence shown here is derived from an EMBL/GenBank/DDBJ whole genome shotgun (WGS) entry which is preliminary data.</text>
</comment>
<comment type="function">
    <text evidence="2 17">Acts on leucine, isoleucine and valine.</text>
</comment>
<comment type="catalytic activity">
    <reaction evidence="13 17">
        <text>L-isoleucine + 2-oxoglutarate = (S)-3-methyl-2-oxopentanoate + L-glutamate</text>
        <dbReference type="Rhea" id="RHEA:24801"/>
        <dbReference type="ChEBI" id="CHEBI:16810"/>
        <dbReference type="ChEBI" id="CHEBI:29985"/>
        <dbReference type="ChEBI" id="CHEBI:35146"/>
        <dbReference type="ChEBI" id="CHEBI:58045"/>
        <dbReference type="EC" id="2.6.1.42"/>
    </reaction>
</comment>
<dbReference type="RefSeq" id="WP_265134698.1">
    <property type="nucleotide sequence ID" value="NZ_FXTX01000007.1"/>
</dbReference>
<dbReference type="InterPro" id="IPR043132">
    <property type="entry name" value="BCAT-like_C"/>
</dbReference>
<keyword evidence="19" id="KW-1185">Reference proteome</keyword>
<protein>
    <recommendedName>
        <fullName evidence="17">Branched-chain-amino-acid aminotransferase</fullName>
        <shortName evidence="17">BCAT</shortName>
        <ecNumber evidence="17">2.6.1.42</ecNumber>
    </recommendedName>
</protein>
<comment type="cofactor">
    <cofactor evidence="1 16">
        <name>pyridoxal 5'-phosphate</name>
        <dbReference type="ChEBI" id="CHEBI:597326"/>
    </cofactor>
</comment>
<evidence type="ECO:0000256" key="7">
    <source>
        <dbReference type="ARBA" id="ARBA00022576"/>
    </source>
</evidence>
<keyword evidence="10 16" id="KW-0663">Pyridoxal phosphate</keyword>
<evidence type="ECO:0000313" key="18">
    <source>
        <dbReference type="EMBL" id="SMP10021.1"/>
    </source>
</evidence>
<evidence type="ECO:0000256" key="9">
    <source>
        <dbReference type="ARBA" id="ARBA00022679"/>
    </source>
</evidence>
<dbReference type="EC" id="2.6.1.42" evidence="17"/>
<evidence type="ECO:0000256" key="14">
    <source>
        <dbReference type="ARBA" id="ARBA00049229"/>
    </source>
</evidence>
<dbReference type="PANTHER" id="PTHR42743">
    <property type="entry name" value="AMINO-ACID AMINOTRANSFERASE"/>
    <property type="match status" value="1"/>
</dbReference>
<keyword evidence="11 17" id="KW-0100">Branched-chain amino acid biosynthesis</keyword>
<comment type="catalytic activity">
    <reaction evidence="14 17">
        <text>L-leucine + 2-oxoglutarate = 4-methyl-2-oxopentanoate + L-glutamate</text>
        <dbReference type="Rhea" id="RHEA:18321"/>
        <dbReference type="ChEBI" id="CHEBI:16810"/>
        <dbReference type="ChEBI" id="CHEBI:17865"/>
        <dbReference type="ChEBI" id="CHEBI:29985"/>
        <dbReference type="ChEBI" id="CHEBI:57427"/>
        <dbReference type="EC" id="2.6.1.42"/>
    </reaction>
</comment>
<keyword evidence="8 17" id="KW-0028">Amino-acid biosynthesis</keyword>
<evidence type="ECO:0000256" key="17">
    <source>
        <dbReference type="RuleBase" id="RU364094"/>
    </source>
</evidence>
<evidence type="ECO:0000256" key="2">
    <source>
        <dbReference type="ARBA" id="ARBA00003109"/>
    </source>
</evidence>
<comment type="catalytic activity">
    <reaction evidence="12 17">
        <text>L-valine + 2-oxoglutarate = 3-methyl-2-oxobutanoate + L-glutamate</text>
        <dbReference type="Rhea" id="RHEA:24813"/>
        <dbReference type="ChEBI" id="CHEBI:11851"/>
        <dbReference type="ChEBI" id="CHEBI:16810"/>
        <dbReference type="ChEBI" id="CHEBI:29985"/>
        <dbReference type="ChEBI" id="CHEBI:57762"/>
        <dbReference type="EC" id="2.6.1.42"/>
    </reaction>
</comment>
<dbReference type="FunFam" id="3.20.10.10:FF:000013">
    <property type="entry name" value="Branched-chain-amino-acid aminotransferase"/>
    <property type="match status" value="1"/>
</dbReference>
<evidence type="ECO:0000313" key="19">
    <source>
        <dbReference type="Proteomes" id="UP001157947"/>
    </source>
</evidence>
<sequence length="302" mass="34157">MSFVYFEGKIVHEDEAKISIKTNSFHYGTAVFEGIRAYYNKENDTMYGLFFKEHYQRLFTNMKILNMSIDETIDELVEITKDLIKKNNYKEDVYIRPIVYFADLKISPKLIGYTARIAIYTLPLGDYIDTSKGIKAKISSWTRLNDNMIPPRLKVTGAYVNSAFAKTEALLAGADEAIVLNKNGYVSEGSAENIFIVRDGTLITPPVSDDILEGITRKAIIQIAKDNNIPVVERNIARTELYVADEVFFCGTGAQISPVVIIDDRVIGDGSPGKITKFIQNIYFDAVRGKIEKYKNWVVEIK</sequence>
<evidence type="ECO:0000256" key="11">
    <source>
        <dbReference type="ARBA" id="ARBA00023304"/>
    </source>
</evidence>
<dbReference type="GO" id="GO:0008652">
    <property type="term" value="P:amino acid biosynthetic process"/>
    <property type="evidence" value="ECO:0007669"/>
    <property type="project" value="UniProtKB-KW"/>
</dbReference>
<name>A0AA45WL89_9AQUI</name>
<evidence type="ECO:0000256" key="15">
    <source>
        <dbReference type="RuleBase" id="RU004106"/>
    </source>
</evidence>
<evidence type="ECO:0000256" key="16">
    <source>
        <dbReference type="RuleBase" id="RU004516"/>
    </source>
</evidence>
<dbReference type="Proteomes" id="UP001157947">
    <property type="component" value="Unassembled WGS sequence"/>
</dbReference>
<dbReference type="InterPro" id="IPR050571">
    <property type="entry name" value="Class-IV_PLP-Dep_Aminotrnsfr"/>
</dbReference>
<dbReference type="CDD" id="cd01557">
    <property type="entry name" value="BCAT_beta_family"/>
    <property type="match status" value="1"/>
</dbReference>
<comment type="pathway">
    <text evidence="5 17">Amino-acid biosynthesis; L-leucine biosynthesis; L-leucine from 3-methyl-2-oxobutanoate: step 4/4.</text>
</comment>
<dbReference type="NCBIfam" id="NF005146">
    <property type="entry name" value="PRK06606.1"/>
    <property type="match status" value="1"/>
</dbReference>
<dbReference type="PANTHER" id="PTHR42743:SF4">
    <property type="entry name" value="BRANCHED-CHAIN-AMINO-ACID AMINOTRANSFERASE-RELATED"/>
    <property type="match status" value="1"/>
</dbReference>
<dbReference type="Pfam" id="PF01063">
    <property type="entry name" value="Aminotran_4"/>
    <property type="match status" value="1"/>
</dbReference>
<evidence type="ECO:0000256" key="6">
    <source>
        <dbReference type="ARBA" id="ARBA00009320"/>
    </source>
</evidence>
<evidence type="ECO:0000256" key="12">
    <source>
        <dbReference type="ARBA" id="ARBA00048212"/>
    </source>
</evidence>
<evidence type="ECO:0000256" key="13">
    <source>
        <dbReference type="ARBA" id="ARBA00048798"/>
    </source>
</evidence>
<dbReference type="GO" id="GO:0009082">
    <property type="term" value="P:branched-chain amino acid biosynthetic process"/>
    <property type="evidence" value="ECO:0007669"/>
    <property type="project" value="UniProtKB-KW"/>
</dbReference>
<dbReference type="EMBL" id="FXTX01000007">
    <property type="protein sequence ID" value="SMP10021.1"/>
    <property type="molecule type" value="Genomic_DNA"/>
</dbReference>
<evidence type="ECO:0000256" key="5">
    <source>
        <dbReference type="ARBA" id="ARBA00005072"/>
    </source>
</evidence>
<evidence type="ECO:0000256" key="4">
    <source>
        <dbReference type="ARBA" id="ARBA00004931"/>
    </source>
</evidence>
<reference evidence="18" key="1">
    <citation type="submission" date="2017-05" db="EMBL/GenBank/DDBJ databases">
        <authorList>
            <person name="Varghese N."/>
            <person name="Submissions S."/>
        </authorList>
    </citation>
    <scope>NUCLEOTIDE SEQUENCE</scope>
    <source>
        <strain evidence="18">DSM 18763</strain>
    </source>
</reference>
<dbReference type="NCBIfam" id="TIGR01122">
    <property type="entry name" value="ilvE_I"/>
    <property type="match status" value="1"/>
</dbReference>
<comment type="pathway">
    <text evidence="4 17">Amino-acid biosynthesis; L-valine biosynthesis; L-valine from pyruvate: step 4/4.</text>
</comment>
<organism evidence="18 19">
    <name type="scientific">Venenivibrio stagnispumantis</name>
    <dbReference type="NCBI Taxonomy" id="407998"/>
    <lineage>
        <taxon>Bacteria</taxon>
        <taxon>Pseudomonadati</taxon>
        <taxon>Aquificota</taxon>
        <taxon>Aquificia</taxon>
        <taxon>Aquificales</taxon>
        <taxon>Hydrogenothermaceae</taxon>
        <taxon>Venenivibrio</taxon>
    </lineage>
</organism>
<dbReference type="InterPro" id="IPR043131">
    <property type="entry name" value="BCAT-like_N"/>
</dbReference>
<dbReference type="PROSITE" id="PS00770">
    <property type="entry name" value="AA_TRANSFER_CLASS_4"/>
    <property type="match status" value="1"/>
</dbReference>
<dbReference type="InterPro" id="IPR001544">
    <property type="entry name" value="Aminotrans_IV"/>
</dbReference>
<evidence type="ECO:0000256" key="1">
    <source>
        <dbReference type="ARBA" id="ARBA00001933"/>
    </source>
</evidence>
<comment type="similarity">
    <text evidence="6 15">Belongs to the class-IV pyridoxal-phosphate-dependent aminotransferase family.</text>
</comment>
<dbReference type="InterPro" id="IPR018300">
    <property type="entry name" value="Aminotrans_IV_CS"/>
</dbReference>
<dbReference type="Gene3D" id="3.20.10.10">
    <property type="entry name" value="D-amino Acid Aminotransferase, subunit A, domain 2"/>
    <property type="match status" value="1"/>
</dbReference>
<evidence type="ECO:0000256" key="3">
    <source>
        <dbReference type="ARBA" id="ARBA00004824"/>
    </source>
</evidence>
<dbReference type="SUPFAM" id="SSF56752">
    <property type="entry name" value="D-aminoacid aminotransferase-like PLP-dependent enzymes"/>
    <property type="match status" value="1"/>
</dbReference>